<keyword evidence="5" id="KW-0255">Endonuclease</keyword>
<evidence type="ECO:0000313" key="12">
    <source>
        <dbReference type="EMBL" id="KIH62676.1"/>
    </source>
</evidence>
<dbReference type="GO" id="GO:0042575">
    <property type="term" value="C:DNA polymerase complex"/>
    <property type="evidence" value="ECO:0007669"/>
    <property type="project" value="UniProtKB-ARBA"/>
</dbReference>
<feature type="domain" description="Integrase catalytic" evidence="11">
    <location>
        <begin position="1601"/>
        <end position="1760"/>
    </location>
</feature>
<dbReference type="Gene3D" id="3.10.10.10">
    <property type="entry name" value="HIV Type 1 Reverse Transcriptase, subunit A, domain 1"/>
    <property type="match status" value="1"/>
</dbReference>
<dbReference type="FunFam" id="3.10.20.370:FF:000001">
    <property type="entry name" value="Retrovirus-related Pol polyprotein from transposon 17.6-like protein"/>
    <property type="match status" value="1"/>
</dbReference>
<proteinExistence type="predicted"/>
<dbReference type="Pfam" id="PF00078">
    <property type="entry name" value="RVT_1"/>
    <property type="match status" value="1"/>
</dbReference>
<keyword evidence="7" id="KW-0695">RNA-directed DNA polymerase</keyword>
<feature type="domain" description="Reverse transcriptase" evidence="10">
    <location>
        <begin position="1059"/>
        <end position="1238"/>
    </location>
</feature>
<dbReference type="PANTHER" id="PTHR37984:SF5">
    <property type="entry name" value="PROTEIN NYNRIN-LIKE"/>
    <property type="match status" value="1"/>
</dbReference>
<name>A0A0C2GZX9_9BILA</name>
<dbReference type="Pfam" id="PF17921">
    <property type="entry name" value="Integrase_H2C2"/>
    <property type="match status" value="1"/>
</dbReference>
<dbReference type="Pfam" id="PF17917">
    <property type="entry name" value="RT_RNaseH"/>
    <property type="match status" value="1"/>
</dbReference>
<dbReference type="SUPFAM" id="SSF53098">
    <property type="entry name" value="Ribonuclease H-like"/>
    <property type="match status" value="1"/>
</dbReference>
<evidence type="ECO:0000256" key="4">
    <source>
        <dbReference type="ARBA" id="ARBA00022722"/>
    </source>
</evidence>
<dbReference type="InterPro" id="IPR050951">
    <property type="entry name" value="Retrovirus_Pol_polyprotein"/>
</dbReference>
<keyword evidence="13" id="KW-1185">Reference proteome</keyword>
<evidence type="ECO:0000256" key="3">
    <source>
        <dbReference type="ARBA" id="ARBA00022695"/>
    </source>
</evidence>
<dbReference type="CDD" id="cd09274">
    <property type="entry name" value="RNase_HI_RT_Ty3"/>
    <property type="match status" value="1"/>
</dbReference>
<dbReference type="GO" id="GO:0015074">
    <property type="term" value="P:DNA integration"/>
    <property type="evidence" value="ECO:0007669"/>
    <property type="project" value="UniProtKB-KW"/>
</dbReference>
<accession>A0A0C2GZX9</accession>
<dbReference type="CDD" id="cd01647">
    <property type="entry name" value="RT_LTR"/>
    <property type="match status" value="1"/>
</dbReference>
<dbReference type="EMBL" id="KN729146">
    <property type="protein sequence ID" value="KIH62676.1"/>
    <property type="molecule type" value="Genomic_DNA"/>
</dbReference>
<evidence type="ECO:0000259" key="11">
    <source>
        <dbReference type="PROSITE" id="PS50994"/>
    </source>
</evidence>
<evidence type="ECO:0000256" key="9">
    <source>
        <dbReference type="SAM" id="Phobius"/>
    </source>
</evidence>
<dbReference type="GO" id="GO:0006508">
    <property type="term" value="P:proteolysis"/>
    <property type="evidence" value="ECO:0007669"/>
    <property type="project" value="InterPro"/>
</dbReference>
<dbReference type="EC" id="2.7.7.49" evidence="1"/>
<evidence type="ECO:0000259" key="10">
    <source>
        <dbReference type="PROSITE" id="PS50878"/>
    </source>
</evidence>
<feature type="compositionally biased region" description="Polar residues" evidence="8">
    <location>
        <begin position="188"/>
        <end position="201"/>
    </location>
</feature>
<evidence type="ECO:0000256" key="7">
    <source>
        <dbReference type="ARBA" id="ARBA00022918"/>
    </source>
</evidence>
<feature type="region of interest" description="Disordered" evidence="8">
    <location>
        <begin position="237"/>
        <end position="266"/>
    </location>
</feature>
<dbReference type="CDD" id="cd00303">
    <property type="entry name" value="retropepsin_like"/>
    <property type="match status" value="1"/>
</dbReference>
<dbReference type="Gene3D" id="1.10.340.70">
    <property type="match status" value="1"/>
</dbReference>
<dbReference type="FunFam" id="3.30.420.10:FF:000032">
    <property type="entry name" value="Retrovirus-related Pol polyprotein from transposon 297-like Protein"/>
    <property type="match status" value="1"/>
</dbReference>
<evidence type="ECO:0000256" key="1">
    <source>
        <dbReference type="ARBA" id="ARBA00012493"/>
    </source>
</evidence>
<keyword evidence="6" id="KW-0378">Hydrolase</keyword>
<dbReference type="InterPro" id="IPR000477">
    <property type="entry name" value="RT_dom"/>
</dbReference>
<sequence>MSRPRRTRRNVRYLTDKYGRSSSFQLVTSESIPLITQLFDTDITNQLPNFRTRPIVKRKILQEIQRWNVTNEDFNKMRRFYNITDPRLIALRTIRYAQYRTKQLQLFGNFEQDRPLNYAEKATRRDLQQGISPVFDEYLNAEFGRASFNLPGKIPKDWYLHVPFVEKSAVQIPSRTTTSLPTKIKTTMPTSEVTSTSTLQWISPTASSRPIPRPTSPPSLRFERVWNRSAPPKKFLYTPPTPQWKTSTIRRPLRPFNPPHQPITIYTRRPTRSDTLINRHPTYSVLDTKTPPYPMMTPSRTTSTTTSQIYIQQHPSIIRQLQPLSSSTISPNQHYEMTRTKRTVSTTEDKTTPNSPSLTETIHPYNHSIRRLFNNICARNFVQAQRLRVLSTVDPTWAARLLLGRTDIAATYTAGQLQVTKCRPVTPTHVYTNHSVNGTCYTLTPIQLGDELWFIIPGTQDLTQVSSTTSCPYPVIGSPRMPQKLLLPNNILTKRARPFLFEAPPLFHHILQHSASSTRLRMEVMQQQQEDIISRLQKRGIIEDTLARIRSSGSAMSRSLRSFYDSATRKLASGVNQIKWSLVHLILWTSLPIIIIVILVAFCIFYVKFRMVQAVSSTATSAVRTFFTRKRNRNRSHPVNVLLADLNPTSETNDRLFVPRVYAVHNTTAGLPYLKVILGDNTVTALLDSGASISYMRKSTLTSLVTPVSISPHQLTASTANGSTIQLQGSVALPVRIGTHSILHRFYIAADQDCPAPLLLGSDFIRNLNEAGLIITIDLHNQILSVGSDNLNLVQLNHITLAPTNTYRVRINGDVTLPKRTTNIVPARIDQLSQPRCTTFLIEDNLRPMDDIYIVGRALVTPEEDGTCLINILNPSYKDIYLPDRMNIAHAYPACASEVQVHSIQTDIPTLFQLPRPHLMNEHCAINSHDGQIPMLQTIPSTITPQSTFLCNFAYIPPEADWEKHIPQLPTVVNPNYDIADEVDLSRAALNNAQKEQLRDIIRYHSKAFVGPDGHLGHYKGPIRHRIDLVDNAVIPTRKIYRVPLEKRQEIERQISEMLEQGIIRESTSPFCAPIVLVKKREANTWRFTIDFRGLNAITKPQQSILPNIQDIIDLCANQCLYSSLDFQQGFHQIPLEEDHCERTAFACFLGAFEYVRMPMGLKGAPATFQRIMDDFKKYIRARVFIYIDDLIITSETVEEHLVDIDEVLTKIEIIGMKLKASKCEFAKKEITFLGFVLSKDGIRPNPEKTEAIDRYPTPKNVTDVKAFLGMCSFFRRFIHRFAAIAAPLTALTKKDITFKWTPECEEAMTTLKKALTTSPILAAPRLGKPFIIETDSSAKGVAGVLKQEQDHAVRIIAYTSRTLNKHESRYPAIELEALGLVFAVQKFRPYIDGAKCTVITDHAPLKALLHRKDLTGRLAKYQIILQEFDITILYRPGKKNVLCDTLSRHLPDAENVVNSIIKFPQCDDLFDKIMEEQNQCPWIIKYKESLSKDQDLPELSEYILINDILYKLPTRLYHDPQLVLPETSSIKNDIIQWAHQSQMGTAHLGIRKTQSAVEKIAIWNRMTRDIAQYVKQCKQCQARKDPSAYRIYEPLHQFEVSTKPWQRVHSDVIGPLPLTLDGNKYILVFVDSFSKYIVAEPLPDQKSNTTAQIFINRFVARFGLPETLVTDQGSNYMSDTFTTLLRNLHIRHRTSTPYHHQSNGQVERANRTIQEQIAIATQQHHDDWDNVLHLIVHAYNSIENSTTKYSPHFLVHGHEPINIFHLALQLPTKKFTNEDDYATHITNILKTVYENVKNNIESSQNQQKHHYDLRKRSNKKTYKIGERVWIRKDGTNKISTRFEGPYTITDVDLPNITFQDGRRERTVHINRTKPCHEDDTSQH</sequence>
<protein>
    <recommendedName>
        <fullName evidence="1">RNA-directed DNA polymerase</fullName>
        <ecNumber evidence="1">2.7.7.49</ecNumber>
    </recommendedName>
</protein>
<dbReference type="InterPro" id="IPR036397">
    <property type="entry name" value="RNaseH_sf"/>
</dbReference>
<dbReference type="GO" id="GO:0004519">
    <property type="term" value="F:endonuclease activity"/>
    <property type="evidence" value="ECO:0007669"/>
    <property type="project" value="UniProtKB-KW"/>
</dbReference>
<dbReference type="Proteomes" id="UP000054047">
    <property type="component" value="Unassembled WGS sequence"/>
</dbReference>
<keyword evidence="9" id="KW-1133">Transmembrane helix</keyword>
<evidence type="ECO:0000256" key="8">
    <source>
        <dbReference type="SAM" id="MobiDB-lite"/>
    </source>
</evidence>
<evidence type="ECO:0000256" key="2">
    <source>
        <dbReference type="ARBA" id="ARBA00022679"/>
    </source>
</evidence>
<dbReference type="InterPro" id="IPR043502">
    <property type="entry name" value="DNA/RNA_pol_sf"/>
</dbReference>
<dbReference type="GO" id="GO:0003723">
    <property type="term" value="F:RNA binding"/>
    <property type="evidence" value="ECO:0007669"/>
    <property type="project" value="UniProtKB-KW"/>
</dbReference>
<dbReference type="InterPro" id="IPR041373">
    <property type="entry name" value="RT_RNaseH"/>
</dbReference>
<dbReference type="InterPro" id="IPR001584">
    <property type="entry name" value="Integrase_cat-core"/>
</dbReference>
<dbReference type="Gene3D" id="3.30.70.270">
    <property type="match status" value="2"/>
</dbReference>
<dbReference type="InterPro" id="IPR041588">
    <property type="entry name" value="Integrase_H2C2"/>
</dbReference>
<dbReference type="FunFam" id="3.30.70.270:FF:000020">
    <property type="entry name" value="Transposon Tf2-6 polyprotein-like Protein"/>
    <property type="match status" value="1"/>
</dbReference>
<dbReference type="Pfam" id="PF13975">
    <property type="entry name" value="gag-asp_proteas"/>
    <property type="match status" value="1"/>
</dbReference>
<keyword evidence="3" id="KW-0548">Nucleotidyltransferase</keyword>
<dbReference type="Gene3D" id="3.10.20.370">
    <property type="match status" value="1"/>
</dbReference>
<dbReference type="PROSITE" id="PS50994">
    <property type="entry name" value="INTEGRASE"/>
    <property type="match status" value="1"/>
</dbReference>
<evidence type="ECO:0000256" key="6">
    <source>
        <dbReference type="ARBA" id="ARBA00022801"/>
    </source>
</evidence>
<dbReference type="InterPro" id="IPR021109">
    <property type="entry name" value="Peptidase_aspartic_dom_sf"/>
</dbReference>
<dbReference type="InterPro" id="IPR043128">
    <property type="entry name" value="Rev_trsase/Diguanyl_cyclase"/>
</dbReference>
<gene>
    <name evidence="12" type="ORF">ANCDUO_07040</name>
</gene>
<dbReference type="PANTHER" id="PTHR37984">
    <property type="entry name" value="PROTEIN CBG26694"/>
    <property type="match status" value="1"/>
</dbReference>
<dbReference type="InterPro" id="IPR001969">
    <property type="entry name" value="Aspartic_peptidase_AS"/>
</dbReference>
<feature type="region of interest" description="Disordered" evidence="8">
    <location>
        <begin position="327"/>
        <end position="358"/>
    </location>
</feature>
<dbReference type="PROSITE" id="PS50878">
    <property type="entry name" value="RT_POL"/>
    <property type="match status" value="1"/>
</dbReference>
<dbReference type="GO" id="GO:0004190">
    <property type="term" value="F:aspartic-type endopeptidase activity"/>
    <property type="evidence" value="ECO:0007669"/>
    <property type="project" value="InterPro"/>
</dbReference>
<evidence type="ECO:0000256" key="5">
    <source>
        <dbReference type="ARBA" id="ARBA00022759"/>
    </source>
</evidence>
<keyword evidence="2" id="KW-0808">Transferase</keyword>
<dbReference type="GO" id="GO:0003964">
    <property type="term" value="F:RNA-directed DNA polymerase activity"/>
    <property type="evidence" value="ECO:0007669"/>
    <property type="project" value="UniProtKB-KW"/>
</dbReference>
<reference evidence="12 13" key="1">
    <citation type="submission" date="2013-12" db="EMBL/GenBank/DDBJ databases">
        <title>Draft genome of the parsitic nematode Ancylostoma duodenale.</title>
        <authorList>
            <person name="Mitreva M."/>
        </authorList>
    </citation>
    <scope>NUCLEOTIDE SEQUENCE [LARGE SCALE GENOMIC DNA]</scope>
    <source>
        <strain evidence="12 13">Zhejiang</strain>
    </source>
</reference>
<feature type="transmembrane region" description="Helical" evidence="9">
    <location>
        <begin position="585"/>
        <end position="607"/>
    </location>
</feature>
<dbReference type="Pfam" id="PF00665">
    <property type="entry name" value="rve"/>
    <property type="match status" value="1"/>
</dbReference>
<keyword evidence="9" id="KW-0812">Transmembrane</keyword>
<dbReference type="InterPro" id="IPR012337">
    <property type="entry name" value="RNaseH-like_sf"/>
</dbReference>
<keyword evidence="9" id="KW-0472">Membrane</keyword>
<dbReference type="PROSITE" id="PS00141">
    <property type="entry name" value="ASP_PROTEASE"/>
    <property type="match status" value="1"/>
</dbReference>
<organism evidence="12 13">
    <name type="scientific">Ancylostoma duodenale</name>
    <dbReference type="NCBI Taxonomy" id="51022"/>
    <lineage>
        <taxon>Eukaryota</taxon>
        <taxon>Metazoa</taxon>
        <taxon>Ecdysozoa</taxon>
        <taxon>Nematoda</taxon>
        <taxon>Chromadorea</taxon>
        <taxon>Rhabditida</taxon>
        <taxon>Rhabditina</taxon>
        <taxon>Rhabditomorpha</taxon>
        <taxon>Strongyloidea</taxon>
        <taxon>Ancylostomatidae</taxon>
        <taxon>Ancylostomatinae</taxon>
        <taxon>Ancylostoma</taxon>
    </lineage>
</organism>
<dbReference type="Gene3D" id="3.30.420.10">
    <property type="entry name" value="Ribonuclease H-like superfamily/Ribonuclease H"/>
    <property type="match status" value="1"/>
</dbReference>
<keyword evidence="4" id="KW-0540">Nuclease</keyword>
<dbReference type="SUPFAM" id="SSF50630">
    <property type="entry name" value="Acid proteases"/>
    <property type="match status" value="1"/>
</dbReference>
<dbReference type="OrthoDB" id="5868531at2759"/>
<feature type="region of interest" description="Disordered" evidence="8">
    <location>
        <begin position="187"/>
        <end position="220"/>
    </location>
</feature>
<evidence type="ECO:0000313" key="13">
    <source>
        <dbReference type="Proteomes" id="UP000054047"/>
    </source>
</evidence>
<dbReference type="SUPFAM" id="SSF56672">
    <property type="entry name" value="DNA/RNA polymerases"/>
    <property type="match status" value="1"/>
</dbReference>
<dbReference type="Gene3D" id="2.40.70.10">
    <property type="entry name" value="Acid Proteases"/>
    <property type="match status" value="1"/>
</dbReference>